<sequence>MKNILFTIALYAFSLSLHGQEQEKTRILLMGTTHFTPSTSDSYSNEELILDDKMIREIEDVILKLASLNPDQIFIEVPRENQENIDKQFQQYMAGTYQLQLNEIDLIGFQTAKRAGLEKLTCVNYKGKFDTKPVFEAAINNGEQHILDSMDVFAQAYVQEMNGNPNLELRENLVHINSSEMLNKNQRLYTKYFTLIGSQADYEGAGLVAEWYKTNIHIYTNIISSIRPTDKYVIVIYGVGHIPILKHLFESNPDYKVTEVGDVFGSTINPTNNIE</sequence>
<name>A0AAP2CM08_9BACT</name>
<evidence type="ECO:0000313" key="2">
    <source>
        <dbReference type="Proteomes" id="UP001319104"/>
    </source>
</evidence>
<comment type="caution">
    <text evidence="1">The sequence shown here is derived from an EMBL/GenBank/DDBJ whole genome shotgun (WGS) entry which is preliminary data.</text>
</comment>
<protein>
    <submittedName>
        <fullName evidence="1">Uncharacterized protein</fullName>
    </submittedName>
</protein>
<keyword evidence="2" id="KW-1185">Reference proteome</keyword>
<dbReference type="AlphaFoldDB" id="A0AAP2CM08"/>
<dbReference type="Pfam" id="PF18950">
    <property type="entry name" value="DUF5694"/>
    <property type="match status" value="1"/>
</dbReference>
<evidence type="ECO:0000313" key="1">
    <source>
        <dbReference type="EMBL" id="MBS9525746.1"/>
    </source>
</evidence>
<proteinExistence type="predicted"/>
<reference evidence="1 2" key="1">
    <citation type="submission" date="2021-05" db="EMBL/GenBank/DDBJ databases">
        <authorList>
            <person name="Zhang Z.D."/>
            <person name="Osman G."/>
        </authorList>
    </citation>
    <scope>NUCLEOTIDE SEQUENCE [LARGE SCALE GENOMIC DNA]</scope>
    <source>
        <strain evidence="1 2">KCTC 32217</strain>
    </source>
</reference>
<accession>A0AAP2CM08</accession>
<dbReference type="InterPro" id="IPR043749">
    <property type="entry name" value="DUF5694"/>
</dbReference>
<dbReference type="EMBL" id="JAHCMY010000018">
    <property type="protein sequence ID" value="MBS9525746.1"/>
    <property type="molecule type" value="Genomic_DNA"/>
</dbReference>
<dbReference type="Proteomes" id="UP001319104">
    <property type="component" value="Unassembled WGS sequence"/>
</dbReference>
<dbReference type="RefSeq" id="WP_213946605.1">
    <property type="nucleotide sequence ID" value="NZ_JAHCMY010000018.1"/>
</dbReference>
<gene>
    <name evidence="1" type="ORF">KI659_17130</name>
</gene>
<organism evidence="1 2">
    <name type="scientific">Litoribacter ruber</name>
    <dbReference type="NCBI Taxonomy" id="702568"/>
    <lineage>
        <taxon>Bacteria</taxon>
        <taxon>Pseudomonadati</taxon>
        <taxon>Bacteroidota</taxon>
        <taxon>Cytophagia</taxon>
        <taxon>Cytophagales</taxon>
        <taxon>Cyclobacteriaceae</taxon>
        <taxon>Litoribacter</taxon>
    </lineage>
</organism>